<feature type="compositionally biased region" description="Basic and acidic residues" evidence="1">
    <location>
        <begin position="1"/>
        <end position="10"/>
    </location>
</feature>
<dbReference type="AlphaFoldDB" id="A0A429Z236"/>
<organism evidence="2 3">
    <name type="scientific">Aquibium carbonis</name>
    <dbReference type="NCBI Taxonomy" id="2495581"/>
    <lineage>
        <taxon>Bacteria</taxon>
        <taxon>Pseudomonadati</taxon>
        <taxon>Pseudomonadota</taxon>
        <taxon>Alphaproteobacteria</taxon>
        <taxon>Hyphomicrobiales</taxon>
        <taxon>Phyllobacteriaceae</taxon>
        <taxon>Aquibium</taxon>
    </lineage>
</organism>
<accession>A0A429Z236</accession>
<proteinExistence type="predicted"/>
<evidence type="ECO:0000313" key="3">
    <source>
        <dbReference type="Proteomes" id="UP000278398"/>
    </source>
</evidence>
<gene>
    <name evidence="2" type="ORF">EJC49_03870</name>
</gene>
<dbReference type="OrthoDB" id="8081633at2"/>
<evidence type="ECO:0000313" key="2">
    <source>
        <dbReference type="EMBL" id="RST87757.1"/>
    </source>
</evidence>
<reference evidence="2 3" key="1">
    <citation type="submission" date="2018-12" db="EMBL/GenBank/DDBJ databases">
        <title>Mesorhizobium carbonis sp. nov., isolated from coal mine water.</title>
        <authorList>
            <person name="Xin W."/>
            <person name="Xu Z."/>
            <person name="Xiang F."/>
            <person name="Zhang J."/>
            <person name="Xi L."/>
            <person name="Liu J."/>
        </authorList>
    </citation>
    <scope>NUCLEOTIDE SEQUENCE [LARGE SCALE GENOMIC DNA]</scope>
    <source>
        <strain evidence="2 3">B2.3</strain>
    </source>
</reference>
<name>A0A429Z236_9HYPH</name>
<dbReference type="EMBL" id="RWKW01000011">
    <property type="protein sequence ID" value="RST87757.1"/>
    <property type="molecule type" value="Genomic_DNA"/>
</dbReference>
<feature type="region of interest" description="Disordered" evidence="1">
    <location>
        <begin position="1"/>
        <end position="29"/>
    </location>
</feature>
<keyword evidence="3" id="KW-1185">Reference proteome</keyword>
<evidence type="ECO:0008006" key="4">
    <source>
        <dbReference type="Google" id="ProtNLM"/>
    </source>
</evidence>
<comment type="caution">
    <text evidence="2">The sequence shown here is derived from an EMBL/GenBank/DDBJ whole genome shotgun (WGS) entry which is preliminary data.</text>
</comment>
<evidence type="ECO:0000256" key="1">
    <source>
        <dbReference type="SAM" id="MobiDB-lite"/>
    </source>
</evidence>
<protein>
    <recommendedName>
        <fullName evidence="4">Anti-sigma-K factor RskA</fullName>
    </recommendedName>
</protein>
<dbReference type="RefSeq" id="WP_126698150.1">
    <property type="nucleotide sequence ID" value="NZ_RWKW01000011.1"/>
</dbReference>
<sequence>MSSDSERYGRAGDYVMGRMEPAERERAERDLELDPKFREAVLRLSERIRRSDTLTDRELWRSVEAGLNSLPQMQAVASPAARTGRSARATGRSSFARSPLASGWKGALLVAGVAAACGASYVAGDRSSSPATPAMVVALTDESGGLGGILEVGNDDTLRFVPLALEGAVDGAGFHLWTIYDDVIGFVPLGALQSAETTRWRGPDLPNPEPGQRYRVTAGMSFADGSILFEGMARPVGAP</sequence>
<feature type="compositionally biased region" description="Basic and acidic residues" evidence="1">
    <location>
        <begin position="20"/>
        <end position="29"/>
    </location>
</feature>
<dbReference type="Proteomes" id="UP000278398">
    <property type="component" value="Unassembled WGS sequence"/>
</dbReference>